<keyword evidence="2" id="KW-0472">Membrane</keyword>
<dbReference type="InterPro" id="IPR006201">
    <property type="entry name" value="Neur_channel"/>
</dbReference>
<dbReference type="GO" id="GO:0004888">
    <property type="term" value="F:transmembrane signaling receptor activity"/>
    <property type="evidence" value="ECO:0007669"/>
    <property type="project" value="InterPro"/>
</dbReference>
<dbReference type="InterPro" id="IPR006202">
    <property type="entry name" value="Neur_chan_lig-bd"/>
</dbReference>
<dbReference type="PROSITE" id="PS00236">
    <property type="entry name" value="NEUROTR_ION_CHANNEL"/>
    <property type="match status" value="1"/>
</dbReference>
<feature type="non-terminal residue" evidence="4">
    <location>
        <position position="67"/>
    </location>
</feature>
<name>A0A0B6YVG7_9EUPU</name>
<evidence type="ECO:0000313" key="4">
    <source>
        <dbReference type="EMBL" id="CEK60117.1"/>
    </source>
</evidence>
<dbReference type="Pfam" id="PF02931">
    <property type="entry name" value="Neur_chan_LBD"/>
    <property type="match status" value="1"/>
</dbReference>
<protein>
    <recommendedName>
        <fullName evidence="3">Neurotransmitter-gated ion-channel ligand-binding domain-containing protein</fullName>
    </recommendedName>
</protein>
<dbReference type="InterPro" id="IPR018000">
    <property type="entry name" value="Neurotransmitter_ion_chnl_CS"/>
</dbReference>
<dbReference type="EMBL" id="HACG01013252">
    <property type="protein sequence ID" value="CEK60117.1"/>
    <property type="molecule type" value="Transcribed_RNA"/>
</dbReference>
<gene>
    <name evidence="4" type="primary">ORF38464</name>
</gene>
<dbReference type="Gene3D" id="2.70.170.10">
    <property type="entry name" value="Neurotransmitter-gated ion-channel ligand-binding domain"/>
    <property type="match status" value="1"/>
</dbReference>
<feature type="domain" description="Neurotransmitter-gated ion-channel ligand-binding" evidence="3">
    <location>
        <begin position="7"/>
        <end position="66"/>
    </location>
</feature>
<feature type="non-terminal residue" evidence="4">
    <location>
        <position position="1"/>
    </location>
</feature>
<proteinExistence type="predicted"/>
<comment type="subcellular location">
    <subcellularLocation>
        <location evidence="1">Membrane</location>
        <topology evidence="1">Multi-pass membrane protein</topology>
    </subcellularLocation>
</comment>
<dbReference type="AlphaFoldDB" id="A0A0B6YVG7"/>
<organism evidence="4">
    <name type="scientific">Arion vulgaris</name>
    <dbReference type="NCBI Taxonomy" id="1028688"/>
    <lineage>
        <taxon>Eukaryota</taxon>
        <taxon>Metazoa</taxon>
        <taxon>Spiralia</taxon>
        <taxon>Lophotrochozoa</taxon>
        <taxon>Mollusca</taxon>
        <taxon>Gastropoda</taxon>
        <taxon>Heterobranchia</taxon>
        <taxon>Euthyneura</taxon>
        <taxon>Panpulmonata</taxon>
        <taxon>Eupulmonata</taxon>
        <taxon>Stylommatophora</taxon>
        <taxon>Helicina</taxon>
        <taxon>Arionoidea</taxon>
        <taxon>Arionidae</taxon>
        <taxon>Arion</taxon>
    </lineage>
</organism>
<dbReference type="SUPFAM" id="SSF63712">
    <property type="entry name" value="Nicotinic receptor ligand binding domain-like"/>
    <property type="match status" value="1"/>
</dbReference>
<evidence type="ECO:0000256" key="1">
    <source>
        <dbReference type="ARBA" id="ARBA00004141"/>
    </source>
</evidence>
<evidence type="ECO:0000256" key="2">
    <source>
        <dbReference type="ARBA" id="ARBA00023136"/>
    </source>
</evidence>
<reference evidence="4" key="1">
    <citation type="submission" date="2014-12" db="EMBL/GenBank/DDBJ databases">
        <title>Insight into the proteome of Arion vulgaris.</title>
        <authorList>
            <person name="Aradska J."/>
            <person name="Bulat T."/>
            <person name="Smidak R."/>
            <person name="Sarate P."/>
            <person name="Gangsoo J."/>
            <person name="Sialana F."/>
            <person name="Bilban M."/>
            <person name="Lubec G."/>
        </authorList>
    </citation>
    <scope>NUCLEOTIDE SEQUENCE</scope>
    <source>
        <tissue evidence="4">Skin</tissue>
    </source>
</reference>
<dbReference type="InterPro" id="IPR036734">
    <property type="entry name" value="Neur_chan_lig-bd_sf"/>
</dbReference>
<dbReference type="GO" id="GO:0016020">
    <property type="term" value="C:membrane"/>
    <property type="evidence" value="ECO:0007669"/>
    <property type="project" value="UniProtKB-SubCell"/>
</dbReference>
<dbReference type="GO" id="GO:0005230">
    <property type="term" value="F:extracellular ligand-gated monoatomic ion channel activity"/>
    <property type="evidence" value="ECO:0007669"/>
    <property type="project" value="InterPro"/>
</dbReference>
<sequence length="67" mass="7876">TRLTEHREALCIINNVGSIYYVPQVVYQSSCMIDVYVFPFDVQHCTLIFTSWTHNGDQIDLVFYENK</sequence>
<dbReference type="PANTHER" id="PTHR18945">
    <property type="entry name" value="NEUROTRANSMITTER GATED ION CHANNEL"/>
    <property type="match status" value="1"/>
</dbReference>
<accession>A0A0B6YVG7</accession>
<evidence type="ECO:0000259" key="3">
    <source>
        <dbReference type="Pfam" id="PF02931"/>
    </source>
</evidence>